<sequence length="327" mass="35727">MKAFVLAAGKGTRLRPFTDALPKPLMPVMNKPVMAHILGLCRKHGLDQVVANLHYKGEKISEYFGNGSQYCVSLGYSREEQLLGTAGGVRRQADFLADGAFLVISGDVMTDLDLTALLRFHKQSGAVATMAVKEVGDPSRFGVVVSDSHGRVESFQEKPTRGTERSRWANTGIYVLEPEVFDYIPEATFFDFGNDLFPMLVAKGAPVFAMRTGAYWSDVGTLAQYLYTHWELLTHPEIVQRIGEGTVVEPGAVISEQALIGRRCTIEKGARVLGYSCVSDGCVIRAGSVVVDSVMWTSEQLGERLSGDLVRSIWGDGKHVCLGIPHL</sequence>
<protein>
    <submittedName>
        <fullName evidence="2">NDP-sugar synthase</fullName>
    </submittedName>
</protein>
<dbReference type="InterPro" id="IPR005835">
    <property type="entry name" value="NTP_transferase_dom"/>
</dbReference>
<dbReference type="CDD" id="cd04181">
    <property type="entry name" value="NTP_transferase"/>
    <property type="match status" value="1"/>
</dbReference>
<dbReference type="RefSeq" id="WP_230840799.1">
    <property type="nucleotide sequence ID" value="NZ_CP063845.1"/>
</dbReference>
<dbReference type="Pfam" id="PF00483">
    <property type="entry name" value="NTP_transferase"/>
    <property type="match status" value="1"/>
</dbReference>
<keyword evidence="3" id="KW-1185">Reference proteome</keyword>
<feature type="domain" description="Nucleotidyl transferase" evidence="1">
    <location>
        <begin position="2"/>
        <end position="229"/>
    </location>
</feature>
<organism evidence="2 3">
    <name type="scientific">Gloeobacter morelensis MG652769</name>
    <dbReference type="NCBI Taxonomy" id="2781736"/>
    <lineage>
        <taxon>Bacteria</taxon>
        <taxon>Bacillati</taxon>
        <taxon>Cyanobacteriota</taxon>
        <taxon>Cyanophyceae</taxon>
        <taxon>Gloeobacterales</taxon>
        <taxon>Gloeobacteraceae</taxon>
        <taxon>Gloeobacter</taxon>
        <taxon>Gloeobacter morelensis</taxon>
    </lineage>
</organism>
<dbReference type="PANTHER" id="PTHR22572">
    <property type="entry name" value="SUGAR-1-PHOSPHATE GUANYL TRANSFERASE"/>
    <property type="match status" value="1"/>
</dbReference>
<gene>
    <name evidence="2" type="ORF">ISF26_18465</name>
</gene>
<dbReference type="InterPro" id="IPR029044">
    <property type="entry name" value="Nucleotide-diphossugar_trans"/>
</dbReference>
<dbReference type="SUPFAM" id="SSF53448">
    <property type="entry name" value="Nucleotide-diphospho-sugar transferases"/>
    <property type="match status" value="1"/>
</dbReference>
<dbReference type="EMBL" id="CP063845">
    <property type="protein sequence ID" value="UFP93745.1"/>
    <property type="molecule type" value="Genomic_DNA"/>
</dbReference>
<dbReference type="Gene3D" id="2.160.10.10">
    <property type="entry name" value="Hexapeptide repeat proteins"/>
    <property type="match status" value="1"/>
</dbReference>
<reference evidence="2 3" key="1">
    <citation type="journal article" date="2021" name="Genome Biol. Evol.">
        <title>Complete Genome Sequencing of a Novel Gloeobacter Species from a Waterfall Cave in Mexico.</title>
        <authorList>
            <person name="Saw J.H."/>
            <person name="Cardona T."/>
            <person name="Montejano G."/>
        </authorList>
    </citation>
    <scope>NUCLEOTIDE SEQUENCE [LARGE SCALE GENOMIC DNA]</scope>
    <source>
        <strain evidence="2">MG652769</strain>
    </source>
</reference>
<proteinExistence type="predicted"/>
<name>A0ABY3PJB2_9CYAN</name>
<dbReference type="InterPro" id="IPR050486">
    <property type="entry name" value="Mannose-1P_guanyltransferase"/>
</dbReference>
<evidence type="ECO:0000313" key="2">
    <source>
        <dbReference type="EMBL" id="UFP93745.1"/>
    </source>
</evidence>
<evidence type="ECO:0000313" key="3">
    <source>
        <dbReference type="Proteomes" id="UP001054846"/>
    </source>
</evidence>
<dbReference type="Gene3D" id="3.90.550.10">
    <property type="entry name" value="Spore Coat Polysaccharide Biosynthesis Protein SpsA, Chain A"/>
    <property type="match status" value="1"/>
</dbReference>
<evidence type="ECO:0000259" key="1">
    <source>
        <dbReference type="Pfam" id="PF00483"/>
    </source>
</evidence>
<accession>A0ABY3PJB2</accession>
<dbReference type="Proteomes" id="UP001054846">
    <property type="component" value="Chromosome"/>
</dbReference>